<sequence length="50" mass="5881">MPRSNLSPGTRFDRLESKVWEKNYLFSGTFTDFSRPQPLSEEFISLEEIP</sequence>
<evidence type="ECO:0000313" key="1">
    <source>
        <dbReference type="EMBL" id="ARI81668.1"/>
    </source>
</evidence>
<dbReference type="Proteomes" id="UP000192439">
    <property type="component" value="Chromosome"/>
</dbReference>
<dbReference type="EMBL" id="CP020771">
    <property type="protein sequence ID" value="ARI81668.1"/>
    <property type="molecule type" value="Genomic_DNA"/>
</dbReference>
<proteinExistence type="predicted"/>
<organism evidence="1 2">
    <name type="scientific">Microcystis aeruginosa PCC 7806SL</name>
    <dbReference type="NCBI Taxonomy" id="1903187"/>
    <lineage>
        <taxon>Bacteria</taxon>
        <taxon>Bacillati</taxon>
        <taxon>Cyanobacteriota</taxon>
        <taxon>Cyanophyceae</taxon>
        <taxon>Oscillatoriophycideae</taxon>
        <taxon>Chroococcales</taxon>
        <taxon>Microcystaceae</taxon>
        <taxon>Microcystis</taxon>
    </lineage>
</organism>
<protein>
    <submittedName>
        <fullName evidence="1">Uncharacterized protein</fullName>
    </submittedName>
</protein>
<dbReference type="AlphaFoldDB" id="A0AB33C1R6"/>
<keyword evidence="2" id="KW-1185">Reference proteome</keyword>
<evidence type="ECO:0000313" key="2">
    <source>
        <dbReference type="Proteomes" id="UP000192439"/>
    </source>
</evidence>
<name>A0AB33C1R6_MICA7</name>
<accession>A0AB33C1R6</accession>
<reference evidence="1 2" key="1">
    <citation type="journal article" date="2018" name="Harmful Algae">
        <title>The highly heterogeneous methylated genomes and diverse restriction-modification systems of bloom-forming Microcystis.</title>
        <authorList>
            <person name="Zhao L."/>
            <person name="Song Y."/>
            <person name="Li L."/>
            <person name="Gan N."/>
            <person name="Brand J.J."/>
            <person name="Song L."/>
        </authorList>
    </citation>
    <scope>NUCLEOTIDE SEQUENCE [LARGE SCALE GENOMIC DNA]</scope>
    <source>
        <strain evidence="1 2">PCC 7806SL</strain>
    </source>
</reference>
<gene>
    <name evidence="1" type="ORF">BH695_2387</name>
</gene>